<keyword evidence="1" id="KW-1133">Transmembrane helix</keyword>
<accession>A0ABQ4QHL1</accession>
<name>A0ABQ4QHL1_9HYPH</name>
<evidence type="ECO:0000313" key="2">
    <source>
        <dbReference type="EMBL" id="GJD44501.1"/>
    </source>
</evidence>
<feature type="transmembrane region" description="Helical" evidence="1">
    <location>
        <begin position="49"/>
        <end position="70"/>
    </location>
</feature>
<keyword evidence="1" id="KW-0812">Transmembrane</keyword>
<keyword evidence="1" id="KW-0472">Membrane</keyword>
<proteinExistence type="predicted"/>
<gene>
    <name evidence="2" type="ORF">AFCDBAGC_2368</name>
</gene>
<organism evidence="2 3">
    <name type="scientific">Methylobacterium cerastii</name>
    <dbReference type="NCBI Taxonomy" id="932741"/>
    <lineage>
        <taxon>Bacteria</taxon>
        <taxon>Pseudomonadati</taxon>
        <taxon>Pseudomonadota</taxon>
        <taxon>Alphaproteobacteria</taxon>
        <taxon>Hyphomicrobiales</taxon>
        <taxon>Methylobacteriaceae</taxon>
        <taxon>Methylobacterium</taxon>
    </lineage>
</organism>
<evidence type="ECO:0000256" key="1">
    <source>
        <dbReference type="SAM" id="Phobius"/>
    </source>
</evidence>
<dbReference type="Proteomes" id="UP001055117">
    <property type="component" value="Unassembled WGS sequence"/>
</dbReference>
<sequence>MSRPTPTILPALGRGLPVLRLHGRRSAEPARRPSSIPSDGVREPLLKTIALVVSVAAFLALRAFVKFLLLPFRALRNLRKDSPIST</sequence>
<keyword evidence="3" id="KW-1185">Reference proteome</keyword>
<comment type="caution">
    <text evidence="2">The sequence shown here is derived from an EMBL/GenBank/DDBJ whole genome shotgun (WGS) entry which is preliminary data.</text>
</comment>
<evidence type="ECO:0000313" key="3">
    <source>
        <dbReference type="Proteomes" id="UP001055117"/>
    </source>
</evidence>
<protein>
    <submittedName>
        <fullName evidence="2">Uncharacterized protein</fullName>
    </submittedName>
</protein>
<reference evidence="2 3" key="1">
    <citation type="journal article" date="2021" name="Front. Microbiol.">
        <title>Comprehensive Comparative Genomics and Phenotyping of Methylobacterium Species.</title>
        <authorList>
            <person name="Alessa O."/>
            <person name="Ogura Y."/>
            <person name="Fujitani Y."/>
            <person name="Takami H."/>
            <person name="Hayashi T."/>
            <person name="Sahin N."/>
            <person name="Tani A."/>
        </authorList>
    </citation>
    <scope>NUCLEOTIDE SEQUENCE [LARGE SCALE GENOMIC DNA]</scope>
    <source>
        <strain evidence="2 3">DSM 23679</strain>
    </source>
</reference>
<dbReference type="EMBL" id="BPQG01000034">
    <property type="protein sequence ID" value="GJD44501.1"/>
    <property type="molecule type" value="Genomic_DNA"/>
</dbReference>